<dbReference type="PROSITE" id="PS50801">
    <property type="entry name" value="STAS"/>
    <property type="match status" value="1"/>
</dbReference>
<feature type="domain" description="STAS" evidence="2">
    <location>
        <begin position="38"/>
        <end position="134"/>
    </location>
</feature>
<keyword evidence="4" id="KW-1185">Reference proteome</keyword>
<sequence>MSAIAVLQRRVEEGQENARPPDERPRAQREDRRRHCAIVQIEGELDATAIAEFRDALHEAVLASARVVVVDLRRARFLSIGCAAELAAAREPALRVGIDLRVVAGRSEIERVLAVTGLRPLFEYYPTLQVAAES</sequence>
<evidence type="ECO:0000256" key="1">
    <source>
        <dbReference type="SAM" id="MobiDB-lite"/>
    </source>
</evidence>
<evidence type="ECO:0000259" key="2">
    <source>
        <dbReference type="PROSITE" id="PS50801"/>
    </source>
</evidence>
<dbReference type="Proteomes" id="UP000503540">
    <property type="component" value="Chromosome"/>
</dbReference>
<dbReference type="AlphaFoldDB" id="A0A6G9YMK3"/>
<organism evidence="3 4">
    <name type="scientific">Nocardia arthritidis</name>
    <dbReference type="NCBI Taxonomy" id="228602"/>
    <lineage>
        <taxon>Bacteria</taxon>
        <taxon>Bacillati</taxon>
        <taxon>Actinomycetota</taxon>
        <taxon>Actinomycetes</taxon>
        <taxon>Mycobacteriales</taxon>
        <taxon>Nocardiaceae</taxon>
        <taxon>Nocardia</taxon>
    </lineage>
</organism>
<feature type="region of interest" description="Disordered" evidence="1">
    <location>
        <begin position="12"/>
        <end position="31"/>
    </location>
</feature>
<dbReference type="SUPFAM" id="SSF52091">
    <property type="entry name" value="SpoIIaa-like"/>
    <property type="match status" value="1"/>
</dbReference>
<proteinExistence type="predicted"/>
<gene>
    <name evidence="3" type="ORF">F5544_33005</name>
</gene>
<feature type="compositionally biased region" description="Basic and acidic residues" evidence="1">
    <location>
        <begin position="19"/>
        <end position="31"/>
    </location>
</feature>
<evidence type="ECO:0000313" key="3">
    <source>
        <dbReference type="EMBL" id="QIS14438.1"/>
    </source>
</evidence>
<name>A0A6G9YMK3_9NOCA</name>
<dbReference type="KEGG" id="nah:F5544_33005"/>
<dbReference type="Gene3D" id="3.30.750.24">
    <property type="entry name" value="STAS domain"/>
    <property type="match status" value="1"/>
</dbReference>
<accession>A0A6G9YMK3</accession>
<evidence type="ECO:0000313" key="4">
    <source>
        <dbReference type="Proteomes" id="UP000503540"/>
    </source>
</evidence>
<dbReference type="EMBL" id="CP046172">
    <property type="protein sequence ID" value="QIS14438.1"/>
    <property type="molecule type" value="Genomic_DNA"/>
</dbReference>
<dbReference type="PANTHER" id="PTHR33495">
    <property type="entry name" value="ANTI-SIGMA FACTOR ANTAGONIST TM_1081-RELATED-RELATED"/>
    <property type="match status" value="1"/>
</dbReference>
<dbReference type="GO" id="GO:0043856">
    <property type="term" value="F:anti-sigma factor antagonist activity"/>
    <property type="evidence" value="ECO:0007669"/>
    <property type="project" value="TreeGrafter"/>
</dbReference>
<dbReference type="RefSeq" id="WP_167476847.1">
    <property type="nucleotide sequence ID" value="NZ_CP046172.1"/>
</dbReference>
<dbReference type="PANTHER" id="PTHR33495:SF2">
    <property type="entry name" value="ANTI-SIGMA FACTOR ANTAGONIST TM_1081-RELATED"/>
    <property type="match status" value="1"/>
</dbReference>
<dbReference type="Pfam" id="PF01740">
    <property type="entry name" value="STAS"/>
    <property type="match status" value="1"/>
</dbReference>
<dbReference type="InterPro" id="IPR036513">
    <property type="entry name" value="STAS_dom_sf"/>
</dbReference>
<reference evidence="3 4" key="1">
    <citation type="journal article" date="2019" name="ACS Chem. Biol.">
        <title>Identification and Mobilization of a Cryptic Antibiotic Biosynthesis Gene Locus from a Human-Pathogenic Nocardia Isolate.</title>
        <authorList>
            <person name="Herisse M."/>
            <person name="Ishida K."/>
            <person name="Porter J.L."/>
            <person name="Howden B."/>
            <person name="Hertweck C."/>
            <person name="Stinear T.P."/>
            <person name="Pidot S.J."/>
        </authorList>
    </citation>
    <scope>NUCLEOTIDE SEQUENCE [LARGE SCALE GENOMIC DNA]</scope>
    <source>
        <strain evidence="3 4">AUSMDU00012717</strain>
    </source>
</reference>
<dbReference type="CDD" id="cd07043">
    <property type="entry name" value="STAS_anti-anti-sigma_factors"/>
    <property type="match status" value="1"/>
</dbReference>
<dbReference type="InterPro" id="IPR002645">
    <property type="entry name" value="STAS_dom"/>
</dbReference>
<protein>
    <submittedName>
        <fullName evidence="3">STAS domain-containing protein</fullName>
    </submittedName>
</protein>